<keyword evidence="1" id="KW-0732">Signal</keyword>
<name>A0ABS9C885_9FLAO</name>
<feature type="chain" id="PRO_5046819782" evidence="1">
    <location>
        <begin position="22"/>
        <end position="399"/>
    </location>
</feature>
<dbReference type="Proteomes" id="UP001430374">
    <property type="component" value="Unassembled WGS sequence"/>
</dbReference>
<protein>
    <submittedName>
        <fullName evidence="2">Uncharacterized protein</fullName>
    </submittedName>
</protein>
<evidence type="ECO:0000313" key="2">
    <source>
        <dbReference type="EMBL" id="MCF2220646.1"/>
    </source>
</evidence>
<gene>
    <name evidence="2" type="ORF">H9Q08_15265</name>
</gene>
<dbReference type="RefSeq" id="WP_235132063.1">
    <property type="nucleotide sequence ID" value="NZ_JACSGT010000002.1"/>
</dbReference>
<evidence type="ECO:0000256" key="1">
    <source>
        <dbReference type="SAM" id="SignalP"/>
    </source>
</evidence>
<organism evidence="2 3">
    <name type="scientific">Chryseobacterium indicum</name>
    <dbReference type="NCBI Taxonomy" id="2766954"/>
    <lineage>
        <taxon>Bacteria</taxon>
        <taxon>Pseudomonadati</taxon>
        <taxon>Bacteroidota</taxon>
        <taxon>Flavobacteriia</taxon>
        <taxon>Flavobacteriales</taxon>
        <taxon>Weeksellaceae</taxon>
        <taxon>Chryseobacterium group</taxon>
        <taxon>Chryseobacterium</taxon>
    </lineage>
</organism>
<sequence length="399" mass="40548">MKKFILTIVLVSSAFLIKAKAQVGINTSTPSATLDVTAKNATGSSSNVDGLLVPRIDRQRAQSMTSIPTSTLIYVNSIATGTQTGIAANIDAAGYYSFDGSNWVKINTGSDVNIYNSNGTLTGNRTVTTGTNFLRFSNGSSIVGVSNTATEGRLTATGSSRGSLGLAAGTSNLDIYQDSGSTANITTSNSSAGMSIATLNATPINISTNNTSRMTVTSTGNVGIGTASPSAQLQTTGNMILGTAASTNGATGYSTLVRDNTTGEVRVATSSTGNTTPINYITYTISNVSQDWISDFNTNVSATGYTLAVVGSNFSIGANHLTTNGGNLDFEPQNVSAFQSGGTWHLTADFPNAGTTGGVNGTWTINCLIINNSIVKTLTPVGVNLGGGTTGSAATPGGL</sequence>
<keyword evidence="3" id="KW-1185">Reference proteome</keyword>
<feature type="signal peptide" evidence="1">
    <location>
        <begin position="1"/>
        <end position="21"/>
    </location>
</feature>
<proteinExistence type="predicted"/>
<reference evidence="2" key="1">
    <citation type="submission" date="2021-08" db="EMBL/GenBank/DDBJ databases">
        <title>Complete genome sequence of Chryseobacterium sp strain PS-8.</title>
        <authorList>
            <person name="Das S.K."/>
        </authorList>
    </citation>
    <scope>NUCLEOTIDE SEQUENCE</scope>
    <source>
        <strain evidence="2">PS-8</strain>
    </source>
</reference>
<accession>A0ABS9C885</accession>
<dbReference type="EMBL" id="JACSGT010000002">
    <property type="protein sequence ID" value="MCF2220646.1"/>
    <property type="molecule type" value="Genomic_DNA"/>
</dbReference>
<comment type="caution">
    <text evidence="2">The sequence shown here is derived from an EMBL/GenBank/DDBJ whole genome shotgun (WGS) entry which is preliminary data.</text>
</comment>
<evidence type="ECO:0000313" key="3">
    <source>
        <dbReference type="Proteomes" id="UP001430374"/>
    </source>
</evidence>